<accession>A0A369BBK8</accession>
<proteinExistence type="inferred from homology"/>
<comment type="caution">
    <text evidence="3">Lacks conserved residue(s) required for the propagation of feature annotation.</text>
</comment>
<dbReference type="GO" id="GO:0015941">
    <property type="term" value="P:pantothenate catabolic process"/>
    <property type="evidence" value="ECO:0007669"/>
    <property type="project" value="InterPro"/>
</dbReference>
<dbReference type="OrthoDB" id="9802554at2"/>
<dbReference type="PANTHER" id="PTHR14359:SF6">
    <property type="entry name" value="PHOSPHOPANTOTHENOYLCYSTEINE DECARBOXYLASE"/>
    <property type="match status" value="1"/>
</dbReference>
<keyword evidence="3" id="KW-0511">Multifunctional enzyme</keyword>
<feature type="binding site" evidence="3">
    <location>
        <position position="323"/>
    </location>
    <ligand>
        <name>CTP</name>
        <dbReference type="ChEBI" id="CHEBI:37563"/>
    </ligand>
</feature>
<dbReference type="EC" id="4.1.1.36" evidence="3"/>
<feature type="domain" description="Flavoprotein" evidence="5">
    <location>
        <begin position="5"/>
        <end position="179"/>
    </location>
</feature>
<dbReference type="HAMAP" id="MF_02225">
    <property type="entry name" value="CoaBC"/>
    <property type="match status" value="1"/>
</dbReference>
<evidence type="ECO:0000259" key="5">
    <source>
        <dbReference type="Pfam" id="PF02441"/>
    </source>
</evidence>
<keyword evidence="1 3" id="KW-0210">Decarboxylase</keyword>
<dbReference type="Gene3D" id="3.40.50.1950">
    <property type="entry name" value="Flavin prenyltransferase-like"/>
    <property type="match status" value="1"/>
</dbReference>
<dbReference type="InterPro" id="IPR035929">
    <property type="entry name" value="CoaB-like_sf"/>
</dbReference>
<dbReference type="Proteomes" id="UP000253034">
    <property type="component" value="Unassembled WGS sequence"/>
</dbReference>
<dbReference type="GO" id="GO:0004633">
    <property type="term" value="F:phosphopantothenoylcysteine decarboxylase activity"/>
    <property type="evidence" value="ECO:0007669"/>
    <property type="project" value="UniProtKB-UniRule"/>
</dbReference>
<feature type="region of interest" description="Phosphopantothenoylcysteine decarboxylase" evidence="3">
    <location>
        <begin position="1"/>
        <end position="190"/>
    </location>
</feature>
<organism evidence="7 8">
    <name type="scientific">Anaerobacterium chartisolvens</name>
    <dbReference type="NCBI Taxonomy" id="1297424"/>
    <lineage>
        <taxon>Bacteria</taxon>
        <taxon>Bacillati</taxon>
        <taxon>Bacillota</taxon>
        <taxon>Clostridia</taxon>
        <taxon>Eubacteriales</taxon>
        <taxon>Oscillospiraceae</taxon>
        <taxon>Anaerobacterium</taxon>
    </lineage>
</organism>
<keyword evidence="3 4" id="KW-0436">Ligase</keyword>
<keyword evidence="3" id="KW-0460">Magnesium</keyword>
<dbReference type="AlphaFoldDB" id="A0A369BBK8"/>
<dbReference type="RefSeq" id="WP_114297129.1">
    <property type="nucleotide sequence ID" value="NZ_QPJT01000006.1"/>
</dbReference>
<protein>
    <recommendedName>
        <fullName evidence="3">Coenzyme A biosynthesis bifunctional protein CoaBC</fullName>
    </recommendedName>
    <alternativeName>
        <fullName evidence="3">DNA/pantothenate metabolism flavoprotein</fullName>
    </alternativeName>
    <alternativeName>
        <fullName evidence="3">Phosphopantothenoylcysteine synthetase/decarboxylase</fullName>
        <shortName evidence="3">PPCS-PPCDC</shortName>
    </alternativeName>
    <domain>
        <recommendedName>
            <fullName evidence="3">Phosphopantothenoylcysteine decarboxylase</fullName>
            <shortName evidence="3">PPC decarboxylase</shortName>
            <shortName evidence="3">PPC-DC</shortName>
            <ecNumber evidence="3">4.1.1.36</ecNumber>
        </recommendedName>
        <alternativeName>
            <fullName evidence="3">CoaC</fullName>
        </alternativeName>
    </domain>
    <domain>
        <recommendedName>
            <fullName evidence="3">Phosphopantothenate--cysteine ligase</fullName>
            <ecNumber evidence="3">6.3.2.5</ecNumber>
        </recommendedName>
        <alternativeName>
            <fullName evidence="3">CoaB</fullName>
        </alternativeName>
        <alternativeName>
            <fullName evidence="3">Phosphopantothenoylcysteine synthetase</fullName>
            <shortName evidence="3">PPC synthetase</shortName>
            <shortName evidence="3">PPC-S</shortName>
        </alternativeName>
    </domain>
</protein>
<keyword evidence="3 4" id="KW-0285">Flavoprotein</keyword>
<keyword evidence="3" id="KW-0479">Metal-binding</keyword>
<reference evidence="7 8" key="1">
    <citation type="submission" date="2018-07" db="EMBL/GenBank/DDBJ databases">
        <title>Genomic Encyclopedia of Type Strains, Phase IV (KMG-IV): sequencing the most valuable type-strain genomes for metagenomic binning, comparative biology and taxonomic classification.</title>
        <authorList>
            <person name="Goeker M."/>
        </authorList>
    </citation>
    <scope>NUCLEOTIDE SEQUENCE [LARGE SCALE GENOMIC DNA]</scope>
    <source>
        <strain evidence="7 8">DSM 27016</strain>
    </source>
</reference>
<evidence type="ECO:0000313" key="7">
    <source>
        <dbReference type="EMBL" id="RCX17988.1"/>
    </source>
</evidence>
<dbReference type="Pfam" id="PF04127">
    <property type="entry name" value="DFP"/>
    <property type="match status" value="1"/>
</dbReference>
<evidence type="ECO:0000256" key="3">
    <source>
        <dbReference type="HAMAP-Rule" id="MF_02225"/>
    </source>
</evidence>
<evidence type="ECO:0000259" key="6">
    <source>
        <dbReference type="Pfam" id="PF04127"/>
    </source>
</evidence>
<evidence type="ECO:0000256" key="4">
    <source>
        <dbReference type="RuleBase" id="RU364078"/>
    </source>
</evidence>
<evidence type="ECO:0000256" key="2">
    <source>
        <dbReference type="ARBA" id="ARBA00023239"/>
    </source>
</evidence>
<dbReference type="UniPathway" id="UPA00241">
    <property type="reaction ID" value="UER00353"/>
</dbReference>
<dbReference type="Gene3D" id="3.40.50.10300">
    <property type="entry name" value="CoaB-like"/>
    <property type="match status" value="1"/>
</dbReference>
<dbReference type="NCBIfam" id="TIGR00521">
    <property type="entry name" value="coaBC_dfp"/>
    <property type="match status" value="1"/>
</dbReference>
<name>A0A369BBK8_9FIRM</name>
<keyword evidence="3 4" id="KW-0288">FMN</keyword>
<dbReference type="EC" id="6.3.2.5" evidence="3"/>
<keyword evidence="2 3" id="KW-0456">Lyase</keyword>
<evidence type="ECO:0000256" key="1">
    <source>
        <dbReference type="ARBA" id="ARBA00022793"/>
    </source>
</evidence>
<feature type="binding site" evidence="3">
    <location>
        <position position="341"/>
    </location>
    <ligand>
        <name>CTP</name>
        <dbReference type="ChEBI" id="CHEBI:37563"/>
    </ligand>
</feature>
<dbReference type="InterPro" id="IPR036551">
    <property type="entry name" value="Flavin_trans-like"/>
</dbReference>
<dbReference type="InterPro" id="IPR007085">
    <property type="entry name" value="DNA/pantothenate-metab_flavo_C"/>
</dbReference>
<comment type="cofactor">
    <cofactor evidence="3">
        <name>FMN</name>
        <dbReference type="ChEBI" id="CHEBI:58210"/>
    </cofactor>
    <text evidence="3">Binds 1 FMN per subunit.</text>
</comment>
<dbReference type="EMBL" id="QPJT01000006">
    <property type="protein sequence ID" value="RCX17988.1"/>
    <property type="molecule type" value="Genomic_DNA"/>
</dbReference>
<comment type="pathway">
    <text evidence="3 4">Cofactor biosynthesis; coenzyme A biosynthesis; CoA from (R)-pantothenate: step 3/5.</text>
</comment>
<comment type="catalytic activity">
    <reaction evidence="3 4">
        <text>(R)-4'-phosphopantothenate + L-cysteine + CTP = N-[(R)-4-phosphopantothenoyl]-L-cysteine + CMP + diphosphate + H(+)</text>
        <dbReference type="Rhea" id="RHEA:19397"/>
        <dbReference type="ChEBI" id="CHEBI:10986"/>
        <dbReference type="ChEBI" id="CHEBI:15378"/>
        <dbReference type="ChEBI" id="CHEBI:33019"/>
        <dbReference type="ChEBI" id="CHEBI:35235"/>
        <dbReference type="ChEBI" id="CHEBI:37563"/>
        <dbReference type="ChEBI" id="CHEBI:59458"/>
        <dbReference type="ChEBI" id="CHEBI:60377"/>
        <dbReference type="EC" id="6.3.2.5"/>
    </reaction>
</comment>
<evidence type="ECO:0000313" key="8">
    <source>
        <dbReference type="Proteomes" id="UP000253034"/>
    </source>
</evidence>
<dbReference type="SUPFAM" id="SSF52507">
    <property type="entry name" value="Homo-oligomeric flavin-containing Cys decarboxylases, HFCD"/>
    <property type="match status" value="1"/>
</dbReference>
<feature type="binding site" evidence="3">
    <location>
        <position position="289"/>
    </location>
    <ligand>
        <name>CTP</name>
        <dbReference type="ChEBI" id="CHEBI:37563"/>
    </ligand>
</feature>
<sequence length="403" mass="43655">MLKGKTVVVGVCGGIAAYKVVEVISRLRKLGAEVHVIMTKSAESFVAPLTFQSLSNNYVVRDMFSEPKSWEVEHISLARRADLIVIAPATANVIGKVSGGIADDMLTTTIMAAQVPVLFVPAMNQAMYANPILKSNISKLAALGYMFMEPGTGSMAAEGEHGKGRLPEPRHIVERLVDILLRDRDMKDIKVLITAGPTREAIDPVRYISNHSSGKMGYSLAEAALKRGAEVTLVSGPVSIPCPGGAELISVVSAQQMHSEVMKAYARFDMLIMVAAVADYRCAEISPDKIKKNGDDMTVRLVKNPDIARELGEVKGERLLVGFSAETENLLSNAKAKLEAKNMDMIAANDVSAEGAGFDSDTNIVKLVKRDGCLIELPKMSKRDVSHKILDEAVMLFKKEIKE</sequence>
<dbReference type="GO" id="GO:0004632">
    <property type="term" value="F:phosphopantothenate--cysteine ligase activity"/>
    <property type="evidence" value="ECO:0007669"/>
    <property type="project" value="UniProtKB-UniRule"/>
</dbReference>
<comment type="catalytic activity">
    <reaction evidence="3 4">
        <text>N-[(R)-4-phosphopantothenoyl]-L-cysteine + H(+) = (R)-4'-phosphopantetheine + CO2</text>
        <dbReference type="Rhea" id="RHEA:16793"/>
        <dbReference type="ChEBI" id="CHEBI:15378"/>
        <dbReference type="ChEBI" id="CHEBI:16526"/>
        <dbReference type="ChEBI" id="CHEBI:59458"/>
        <dbReference type="ChEBI" id="CHEBI:61723"/>
        <dbReference type="EC" id="4.1.1.36"/>
    </reaction>
</comment>
<comment type="function">
    <text evidence="3">Catalyzes two sequential steps in the biosynthesis of coenzyme A. In the first step cysteine is conjugated to 4'-phosphopantothenate to form 4-phosphopantothenoylcysteine. In the second step the latter compound is decarboxylated to form 4'-phosphopantotheine.</text>
</comment>
<comment type="pathway">
    <text evidence="3 4">Cofactor biosynthesis; coenzyme A biosynthesis; CoA from (R)-pantothenate: step 2/5.</text>
</comment>
<comment type="cofactor">
    <cofactor evidence="3">
        <name>Mg(2+)</name>
        <dbReference type="ChEBI" id="CHEBI:18420"/>
    </cofactor>
</comment>
<dbReference type="GO" id="GO:0015937">
    <property type="term" value="P:coenzyme A biosynthetic process"/>
    <property type="evidence" value="ECO:0007669"/>
    <property type="project" value="UniProtKB-UniRule"/>
</dbReference>
<dbReference type="GO" id="GO:0071513">
    <property type="term" value="C:phosphopantothenoylcysteine decarboxylase complex"/>
    <property type="evidence" value="ECO:0007669"/>
    <property type="project" value="TreeGrafter"/>
</dbReference>
<keyword evidence="8" id="KW-1185">Reference proteome</keyword>
<comment type="similarity">
    <text evidence="3 4">In the N-terminal section; belongs to the HFCD (homo-oligomeric flavin containing Cys decarboxylase) superfamily.</text>
</comment>
<comment type="similarity">
    <text evidence="3 4">In the C-terminal section; belongs to the PPC synthetase family.</text>
</comment>
<dbReference type="GO" id="GO:0010181">
    <property type="term" value="F:FMN binding"/>
    <property type="evidence" value="ECO:0007669"/>
    <property type="project" value="UniProtKB-UniRule"/>
</dbReference>
<gene>
    <name evidence="3" type="primary">coaBC</name>
    <name evidence="7" type="ORF">DFR58_106157</name>
</gene>
<feature type="binding site" evidence="3">
    <location>
        <position position="279"/>
    </location>
    <ligand>
        <name>CTP</name>
        <dbReference type="ChEBI" id="CHEBI:37563"/>
    </ligand>
</feature>
<dbReference type="SUPFAM" id="SSF102645">
    <property type="entry name" value="CoaB-like"/>
    <property type="match status" value="1"/>
</dbReference>
<dbReference type="InterPro" id="IPR003382">
    <property type="entry name" value="Flavoprotein"/>
</dbReference>
<comment type="caution">
    <text evidence="7">The sequence shown here is derived from an EMBL/GenBank/DDBJ whole genome shotgun (WGS) entry which is preliminary data.</text>
</comment>
<comment type="function">
    <text evidence="4">Catalyzes two steps in the biosynthesis of coenzyme A. In the first step cysteine is conjugated to 4'-phosphopantothenate to form 4-phosphopantothenoylcysteine, in the latter compound is decarboxylated to form 4'-phosphopantotheine.</text>
</comment>
<feature type="domain" description="DNA/pantothenate metabolism flavoprotein C-terminal" evidence="6">
    <location>
        <begin position="187"/>
        <end position="393"/>
    </location>
</feature>
<feature type="binding site" evidence="3">
    <location>
        <position position="337"/>
    </location>
    <ligand>
        <name>CTP</name>
        <dbReference type="ChEBI" id="CHEBI:37563"/>
    </ligand>
</feature>
<dbReference type="InterPro" id="IPR005252">
    <property type="entry name" value="CoaBC"/>
</dbReference>
<dbReference type="GO" id="GO:0046872">
    <property type="term" value="F:metal ion binding"/>
    <property type="evidence" value="ECO:0007669"/>
    <property type="project" value="UniProtKB-KW"/>
</dbReference>
<feature type="region of interest" description="Phosphopantothenate--cysteine ligase" evidence="3">
    <location>
        <begin position="191"/>
        <end position="403"/>
    </location>
</feature>
<dbReference type="PANTHER" id="PTHR14359">
    <property type="entry name" value="HOMO-OLIGOMERIC FLAVIN CONTAINING CYS DECARBOXYLASE FAMILY"/>
    <property type="match status" value="1"/>
</dbReference>
<dbReference type="Pfam" id="PF02441">
    <property type="entry name" value="Flavoprotein"/>
    <property type="match status" value="1"/>
</dbReference>